<evidence type="ECO:0000313" key="2">
    <source>
        <dbReference type="EMBL" id="EMD83922.1"/>
    </source>
</evidence>
<sequence>MLAARQTFPKFLVGAALALGTAVPAASQTPFGGLSSEGRARLAAAMAREEQPALNAAIMKARAKVLDLLSAEELDADAIADAQKEERRLVMQEHARAHARMLDAYKGLSAGDRQAFAAAVKMREARIRMEMSRARDRMEKLDQLMEYQAQRMAQIRAQQRRGASQQVSEDR</sequence>
<evidence type="ECO:0000313" key="3">
    <source>
        <dbReference type="Proteomes" id="UP000011717"/>
    </source>
</evidence>
<dbReference type="OrthoDB" id="9909169at2"/>
<organism evidence="2 3">
    <name type="scientific">Pacificimonas flava</name>
    <dbReference type="NCBI Taxonomy" id="1234595"/>
    <lineage>
        <taxon>Bacteria</taxon>
        <taxon>Pseudomonadati</taxon>
        <taxon>Pseudomonadota</taxon>
        <taxon>Alphaproteobacteria</taxon>
        <taxon>Sphingomonadales</taxon>
        <taxon>Sphingosinicellaceae</taxon>
        <taxon>Pacificimonas</taxon>
    </lineage>
</organism>
<comment type="caution">
    <text evidence="2">The sequence shown here is derived from an EMBL/GenBank/DDBJ whole genome shotgun (WGS) entry which is preliminary data.</text>
</comment>
<reference evidence="2 3" key="1">
    <citation type="journal article" date="2013" name="Genome Announc.">
        <title>Draft Genome Sequence of Strain JLT2015T, Belonging to the Family Sphingomonadaceae of the Alphaproteobacteria.</title>
        <authorList>
            <person name="Tang K."/>
            <person name="Liu K."/>
            <person name="Li S."/>
            <person name="Jiao N."/>
        </authorList>
    </citation>
    <scope>NUCLEOTIDE SEQUENCE [LARGE SCALE GENOMIC DNA]</scope>
    <source>
        <strain evidence="2 3">JLT2015</strain>
    </source>
</reference>
<dbReference type="RefSeq" id="WP_008600419.1">
    <property type="nucleotide sequence ID" value="NZ_AMRV01000002.1"/>
</dbReference>
<keyword evidence="1" id="KW-0732">Signal</keyword>
<dbReference type="Proteomes" id="UP000011717">
    <property type="component" value="Unassembled WGS sequence"/>
</dbReference>
<feature type="chain" id="PRO_5004027050" description="Periplasmic heavy metal sensor" evidence="1">
    <location>
        <begin position="26"/>
        <end position="171"/>
    </location>
</feature>
<evidence type="ECO:0000256" key="1">
    <source>
        <dbReference type="SAM" id="SignalP"/>
    </source>
</evidence>
<name>M2U7D7_9SPHN</name>
<dbReference type="AlphaFoldDB" id="M2U7D7"/>
<dbReference type="EMBL" id="AMRV01000002">
    <property type="protein sequence ID" value="EMD83922.1"/>
    <property type="molecule type" value="Genomic_DNA"/>
</dbReference>
<keyword evidence="3" id="KW-1185">Reference proteome</keyword>
<feature type="signal peptide" evidence="1">
    <location>
        <begin position="1"/>
        <end position="25"/>
    </location>
</feature>
<gene>
    <name evidence="2" type="ORF">C725_0894</name>
</gene>
<proteinExistence type="predicted"/>
<protein>
    <recommendedName>
        <fullName evidence="4">Periplasmic heavy metal sensor</fullName>
    </recommendedName>
</protein>
<accession>M2U7D7</accession>
<evidence type="ECO:0008006" key="4">
    <source>
        <dbReference type="Google" id="ProtNLM"/>
    </source>
</evidence>